<feature type="domain" description="MOSC" evidence="2">
    <location>
        <begin position="28"/>
        <end position="165"/>
    </location>
</feature>
<dbReference type="GO" id="GO:0030151">
    <property type="term" value="F:molybdenum ion binding"/>
    <property type="evidence" value="ECO:0007669"/>
    <property type="project" value="InterPro"/>
</dbReference>
<proteinExistence type="predicted"/>
<organism evidence="3 4">
    <name type="scientific">Stappia taiwanensis</name>
    <dbReference type="NCBI Taxonomy" id="992267"/>
    <lineage>
        <taxon>Bacteria</taxon>
        <taxon>Pseudomonadati</taxon>
        <taxon>Pseudomonadota</taxon>
        <taxon>Alphaproteobacteria</taxon>
        <taxon>Hyphomicrobiales</taxon>
        <taxon>Stappiaceae</taxon>
        <taxon>Stappia</taxon>
    </lineage>
</organism>
<dbReference type="GO" id="GO:0030170">
    <property type="term" value="F:pyridoxal phosphate binding"/>
    <property type="evidence" value="ECO:0007669"/>
    <property type="project" value="InterPro"/>
</dbReference>
<keyword evidence="4" id="KW-1185">Reference proteome</keyword>
<gene>
    <name evidence="3" type="ORF">H1W37_15610</name>
</gene>
<reference evidence="3 4" key="1">
    <citation type="submission" date="2020-07" db="EMBL/GenBank/DDBJ databases">
        <authorList>
            <person name="Li M."/>
        </authorList>
    </citation>
    <scope>NUCLEOTIDE SEQUENCE [LARGE SCALE GENOMIC DNA]</scope>
    <source>
        <strain evidence="3 4">DSM 23284</strain>
    </source>
</reference>
<comment type="caution">
    <text evidence="3">The sequence shown here is derived from an EMBL/GenBank/DDBJ whole genome shotgun (WGS) entry which is preliminary data.</text>
</comment>
<dbReference type="RefSeq" id="WP_181761279.1">
    <property type="nucleotide sequence ID" value="NZ_BMCR01000007.1"/>
</dbReference>
<dbReference type="GO" id="GO:0003824">
    <property type="term" value="F:catalytic activity"/>
    <property type="evidence" value="ECO:0007669"/>
    <property type="project" value="InterPro"/>
</dbReference>
<dbReference type="EMBL" id="JACEON010000015">
    <property type="protein sequence ID" value="MBA4613088.1"/>
    <property type="molecule type" value="Genomic_DNA"/>
</dbReference>
<name>A0A838XWZ6_9HYPH</name>
<dbReference type="Pfam" id="PF03475">
    <property type="entry name" value="YiiM_3-alpha"/>
    <property type="match status" value="1"/>
</dbReference>
<evidence type="ECO:0000313" key="4">
    <source>
        <dbReference type="Proteomes" id="UP000559404"/>
    </source>
</evidence>
<dbReference type="Proteomes" id="UP000559404">
    <property type="component" value="Unassembled WGS sequence"/>
</dbReference>
<dbReference type="InterPro" id="IPR052353">
    <property type="entry name" value="Benzoxazolinone_Detox_Enz"/>
</dbReference>
<dbReference type="PROSITE" id="PS51340">
    <property type="entry name" value="MOSC"/>
    <property type="match status" value="1"/>
</dbReference>
<dbReference type="AlphaFoldDB" id="A0A838XWZ6"/>
<evidence type="ECO:0000256" key="1">
    <source>
        <dbReference type="SAM" id="MobiDB-lite"/>
    </source>
</evidence>
<protein>
    <submittedName>
        <fullName evidence="3">MOSC domain-containing protein</fullName>
    </submittedName>
</protein>
<dbReference type="PANTHER" id="PTHR30212">
    <property type="entry name" value="PROTEIN YIIM"/>
    <property type="match status" value="1"/>
</dbReference>
<feature type="region of interest" description="Disordered" evidence="1">
    <location>
        <begin position="36"/>
        <end position="57"/>
    </location>
</feature>
<sequence>MTVHLDHLLVGELAELGPKAVPSGIAKLPVDRPLHLGREGFDGDAQGDRKHHGGPDKAVHHYPFEHYTAWRQELGATPLLAAPGAFGENLSTSGMTEATVALGDRFRLGTALIEVSQGRQPCWKLNFRHDVPDMALRVQKSGRTGWYYRVLEEGTVEPGASFTLVDRRSPDWTLHRLWHTLYVDTLNFDELAAMAALEHLPDGWRRYARRRLENRRVESWDSRLKGTSETTA</sequence>
<dbReference type="InterPro" id="IPR011037">
    <property type="entry name" value="Pyrv_Knase-like_insert_dom_sf"/>
</dbReference>
<reference evidence="3 4" key="2">
    <citation type="submission" date="2020-08" db="EMBL/GenBank/DDBJ databases">
        <title>Stappia taiwanensis sp. nov., isolated from a coastal thermal spring.</title>
        <authorList>
            <person name="Kampfer P."/>
        </authorList>
    </citation>
    <scope>NUCLEOTIDE SEQUENCE [LARGE SCALE GENOMIC DNA]</scope>
    <source>
        <strain evidence="3 4">DSM 23284</strain>
    </source>
</reference>
<dbReference type="Gene3D" id="2.40.33.20">
    <property type="entry name" value="PK beta-barrel domain-like"/>
    <property type="match status" value="1"/>
</dbReference>
<dbReference type="InterPro" id="IPR005163">
    <property type="entry name" value="Tri_helical_YiiM-like"/>
</dbReference>
<evidence type="ECO:0000259" key="2">
    <source>
        <dbReference type="PROSITE" id="PS51340"/>
    </source>
</evidence>
<dbReference type="Pfam" id="PF03473">
    <property type="entry name" value="MOSC"/>
    <property type="match status" value="1"/>
</dbReference>
<dbReference type="SUPFAM" id="SSF50800">
    <property type="entry name" value="PK beta-barrel domain-like"/>
    <property type="match status" value="1"/>
</dbReference>
<accession>A0A838XWZ6</accession>
<dbReference type="InterPro" id="IPR005302">
    <property type="entry name" value="MoCF_Sase_C"/>
</dbReference>
<evidence type="ECO:0000313" key="3">
    <source>
        <dbReference type="EMBL" id="MBA4613088.1"/>
    </source>
</evidence>
<dbReference type="PANTHER" id="PTHR30212:SF2">
    <property type="entry name" value="PROTEIN YIIM"/>
    <property type="match status" value="1"/>
</dbReference>